<keyword evidence="3" id="KW-1185">Reference proteome</keyword>
<feature type="signal peptide" evidence="1">
    <location>
        <begin position="1"/>
        <end position="17"/>
    </location>
</feature>
<evidence type="ECO:0000256" key="1">
    <source>
        <dbReference type="SAM" id="SignalP"/>
    </source>
</evidence>
<dbReference type="PROSITE" id="PS51257">
    <property type="entry name" value="PROKAR_LIPOPROTEIN"/>
    <property type="match status" value="1"/>
</dbReference>
<evidence type="ECO:0008006" key="4">
    <source>
        <dbReference type="Google" id="ProtNLM"/>
    </source>
</evidence>
<sequence>MKKGALLLSFMASLVLAGCSDSSDIEENSSVQRKPLSVETSPQYLAVIKCVDDQLYKGAEDIDEDVRKDILNDALALFELPKYSAYKIDKIDRSKLDMATYMKSYSDCLLSEEFAGKLNKIAKKNDYEFPEED</sequence>
<name>A0A917N9S8_9GAMM</name>
<feature type="chain" id="PRO_5037915672" description="Lipoprotein" evidence="1">
    <location>
        <begin position="18"/>
        <end position="133"/>
    </location>
</feature>
<dbReference type="Proteomes" id="UP000613743">
    <property type="component" value="Unassembled WGS sequence"/>
</dbReference>
<keyword evidence="1" id="KW-0732">Signal</keyword>
<evidence type="ECO:0000313" key="3">
    <source>
        <dbReference type="Proteomes" id="UP000613743"/>
    </source>
</evidence>
<reference evidence="2" key="2">
    <citation type="submission" date="2020-09" db="EMBL/GenBank/DDBJ databases">
        <authorList>
            <person name="Sun Q."/>
            <person name="Ohkuma M."/>
        </authorList>
    </citation>
    <scope>NUCLEOTIDE SEQUENCE</scope>
    <source>
        <strain evidence="2">JCM 30804</strain>
    </source>
</reference>
<dbReference type="EMBL" id="BMPZ01000003">
    <property type="protein sequence ID" value="GGI79841.1"/>
    <property type="molecule type" value="Genomic_DNA"/>
</dbReference>
<organism evidence="2 3">
    <name type="scientific">Shewanella gelidii</name>
    <dbReference type="NCBI Taxonomy" id="1642821"/>
    <lineage>
        <taxon>Bacteria</taxon>
        <taxon>Pseudomonadati</taxon>
        <taxon>Pseudomonadota</taxon>
        <taxon>Gammaproteobacteria</taxon>
        <taxon>Alteromonadales</taxon>
        <taxon>Shewanellaceae</taxon>
        <taxon>Shewanella</taxon>
    </lineage>
</organism>
<dbReference type="AlphaFoldDB" id="A0A917N9S8"/>
<reference evidence="2" key="1">
    <citation type="journal article" date="2014" name="Int. J. Syst. Evol. Microbiol.">
        <title>Complete genome sequence of Corynebacterium casei LMG S-19264T (=DSM 44701T), isolated from a smear-ripened cheese.</title>
        <authorList>
            <consortium name="US DOE Joint Genome Institute (JGI-PGF)"/>
            <person name="Walter F."/>
            <person name="Albersmeier A."/>
            <person name="Kalinowski J."/>
            <person name="Ruckert C."/>
        </authorList>
    </citation>
    <scope>NUCLEOTIDE SEQUENCE</scope>
    <source>
        <strain evidence="2">JCM 30804</strain>
    </source>
</reference>
<proteinExistence type="predicted"/>
<protein>
    <recommendedName>
        <fullName evidence="4">Lipoprotein</fullName>
    </recommendedName>
</protein>
<comment type="caution">
    <text evidence="2">The sequence shown here is derived from an EMBL/GenBank/DDBJ whole genome shotgun (WGS) entry which is preliminary data.</text>
</comment>
<dbReference type="RefSeq" id="WP_188919735.1">
    <property type="nucleotide sequence ID" value="NZ_BMPZ01000003.1"/>
</dbReference>
<evidence type="ECO:0000313" key="2">
    <source>
        <dbReference type="EMBL" id="GGI79841.1"/>
    </source>
</evidence>
<accession>A0A917N9S8</accession>
<gene>
    <name evidence="2" type="ORF">GCM10009332_16500</name>
</gene>